<dbReference type="Proteomes" id="UP000030988">
    <property type="component" value="Unassembled WGS sequence"/>
</dbReference>
<evidence type="ECO:0000259" key="1">
    <source>
        <dbReference type="Pfam" id="PF03886"/>
    </source>
</evidence>
<dbReference type="SUPFAM" id="SSF159594">
    <property type="entry name" value="XCC0632-like"/>
    <property type="match status" value="1"/>
</dbReference>
<dbReference type="AlphaFoldDB" id="A0A0B2C016"/>
<proteinExistence type="predicted"/>
<evidence type="ECO:0000313" key="3">
    <source>
        <dbReference type="Proteomes" id="UP000030988"/>
    </source>
</evidence>
<dbReference type="InterPro" id="IPR005586">
    <property type="entry name" value="ABC_trans_aux"/>
</dbReference>
<dbReference type="PROSITE" id="PS51257">
    <property type="entry name" value="PROKAR_LIPOPROTEIN"/>
    <property type="match status" value="1"/>
</dbReference>
<dbReference type="Pfam" id="PF03886">
    <property type="entry name" value="ABC_trans_aux"/>
    <property type="match status" value="1"/>
</dbReference>
<dbReference type="RefSeq" id="WP_039093548.1">
    <property type="nucleotide sequence ID" value="NZ_JTDN01000001.1"/>
</dbReference>
<protein>
    <recommendedName>
        <fullName evidence="1">ABC-type transport auxiliary lipoprotein component domain-containing protein</fullName>
    </recommendedName>
</protein>
<dbReference type="STRING" id="1572751.PK98_00645"/>
<dbReference type="EMBL" id="JTDN01000001">
    <property type="protein sequence ID" value="KHL25291.1"/>
    <property type="molecule type" value="Genomic_DNA"/>
</dbReference>
<dbReference type="OrthoDB" id="7391077at2"/>
<feature type="domain" description="ABC-type transport auxiliary lipoprotein component" evidence="1">
    <location>
        <begin position="44"/>
        <end position="195"/>
    </location>
</feature>
<reference evidence="2 3" key="1">
    <citation type="submission" date="2014-11" db="EMBL/GenBank/DDBJ databases">
        <title>Draft genome sequence of Kirrobacter mercurialis.</title>
        <authorList>
            <person name="Coil D.A."/>
            <person name="Eisen J.A."/>
        </authorList>
    </citation>
    <scope>NUCLEOTIDE SEQUENCE [LARGE SCALE GENOMIC DNA]</scope>
    <source>
        <strain evidence="2 3">Coronado</strain>
    </source>
</reference>
<comment type="caution">
    <text evidence="2">The sequence shown here is derived from an EMBL/GenBank/DDBJ whole genome shotgun (WGS) entry which is preliminary data.</text>
</comment>
<keyword evidence="3" id="KW-1185">Reference proteome</keyword>
<evidence type="ECO:0000313" key="2">
    <source>
        <dbReference type="EMBL" id="KHL25291.1"/>
    </source>
</evidence>
<name>A0A0B2C016_9SPHN</name>
<dbReference type="Gene3D" id="3.40.50.10610">
    <property type="entry name" value="ABC-type transport auxiliary lipoprotein component"/>
    <property type="match status" value="1"/>
</dbReference>
<organism evidence="2 3">
    <name type="scientific">Croceibacterium mercuriale</name>
    <dbReference type="NCBI Taxonomy" id="1572751"/>
    <lineage>
        <taxon>Bacteria</taxon>
        <taxon>Pseudomonadati</taxon>
        <taxon>Pseudomonadota</taxon>
        <taxon>Alphaproteobacteria</taxon>
        <taxon>Sphingomonadales</taxon>
        <taxon>Erythrobacteraceae</taxon>
        <taxon>Croceibacterium</taxon>
    </lineage>
</organism>
<gene>
    <name evidence="2" type="ORF">PK98_00645</name>
</gene>
<accession>A0A0B2C016</accession>
<sequence length="199" mass="21363">MKLRNPAFSRIALLACATALLGGCISLGAEPPERLFTLTPTQRVAPGAVLESETANALAVLEPETPQSLAVTRVPVRVDDASLAYLEEAFWAERPARLFQRLLAETIRVRRNRLVLDEPPLLYTAPVKLSGRLVDMGYDVASSSAVVRYDAVLTMPGGQVRTQRFEASVPGVTADAASVGPALNQAANQVVVQVADWLN</sequence>